<evidence type="ECO:0000313" key="2">
    <source>
        <dbReference type="Proteomes" id="UP001231445"/>
    </source>
</evidence>
<sequence length="154" mass="17579">MAEVTRQISSLESFGNFLSKNSIDWFVDDEGCAVITSLSFRLWVHAIPNDQGFYFNTCWPVMDDVSELELLRFVNTYNLVFPMVQFSTDEARSEIRGHYAFYTPNGLSEAEFLAAARQFTKIFKDAIKDEDNNVTEPWCDATLLCSGAEVHTLH</sequence>
<dbReference type="RefSeq" id="WP_285975768.1">
    <property type="nucleotide sequence ID" value="NZ_CP127221.1"/>
</dbReference>
<proteinExistence type="predicted"/>
<dbReference type="AlphaFoldDB" id="A0A9Y2F4U3"/>
<evidence type="ECO:0008006" key="3">
    <source>
        <dbReference type="Google" id="ProtNLM"/>
    </source>
</evidence>
<dbReference type="EMBL" id="CP127221">
    <property type="protein sequence ID" value="WIW95453.1"/>
    <property type="molecule type" value="Genomic_DNA"/>
</dbReference>
<accession>A0A9Y2F4U3</accession>
<dbReference type="Proteomes" id="UP001231445">
    <property type="component" value="Chromosome"/>
</dbReference>
<keyword evidence="2" id="KW-1185">Reference proteome</keyword>
<name>A0A9Y2F4U3_9SPHN</name>
<organism evidence="1 2">
    <name type="scientific">Altererythrobacter rubellus</name>
    <dbReference type="NCBI Taxonomy" id="2173831"/>
    <lineage>
        <taxon>Bacteria</taxon>
        <taxon>Pseudomonadati</taxon>
        <taxon>Pseudomonadota</taxon>
        <taxon>Alphaproteobacteria</taxon>
        <taxon>Sphingomonadales</taxon>
        <taxon>Erythrobacteraceae</taxon>
        <taxon>Altererythrobacter</taxon>
    </lineage>
</organism>
<gene>
    <name evidence="1" type="ORF">QQX03_11040</name>
</gene>
<protein>
    <recommendedName>
        <fullName evidence="3">YbjN domain-containing protein</fullName>
    </recommendedName>
</protein>
<reference evidence="1 2" key="1">
    <citation type="submission" date="2023-06" db="EMBL/GenBank/DDBJ databases">
        <title>Altererythrobacter rubellus NBRC 112769 genome.</title>
        <authorList>
            <person name="Zhang K."/>
        </authorList>
    </citation>
    <scope>NUCLEOTIDE SEQUENCE [LARGE SCALE GENOMIC DNA]</scope>
    <source>
        <strain evidence="1 2">NBRC 112769</strain>
    </source>
</reference>
<dbReference type="KEGG" id="arue:QQX03_11040"/>
<evidence type="ECO:0000313" key="1">
    <source>
        <dbReference type="EMBL" id="WIW95453.1"/>
    </source>
</evidence>